<accession>A0A2G1WGF0</accession>
<evidence type="ECO:0000259" key="1">
    <source>
        <dbReference type="Pfam" id="PF04326"/>
    </source>
</evidence>
<dbReference type="Gene3D" id="3.30.950.30">
    <property type="entry name" value="Schlafen, AAA domain"/>
    <property type="match status" value="1"/>
</dbReference>
<protein>
    <recommendedName>
        <fullName evidence="1">Schlafen AlbA-2 domain-containing protein</fullName>
    </recommendedName>
</protein>
<name>A0A2G1WGF0_9EURY</name>
<organism evidence="2 3">
    <name type="scientific">Halorubrum persicum</name>
    <dbReference type="NCBI Taxonomy" id="1383844"/>
    <lineage>
        <taxon>Archaea</taxon>
        <taxon>Methanobacteriati</taxon>
        <taxon>Methanobacteriota</taxon>
        <taxon>Stenosarchaea group</taxon>
        <taxon>Halobacteria</taxon>
        <taxon>Halobacteriales</taxon>
        <taxon>Haloferacaceae</taxon>
        <taxon>Halorubrum</taxon>
    </lineage>
</organism>
<keyword evidence="3" id="KW-1185">Reference proteome</keyword>
<comment type="caution">
    <text evidence="2">The sequence shown here is derived from an EMBL/GenBank/DDBJ whole genome shotgun (WGS) entry which is preliminary data.</text>
</comment>
<dbReference type="Pfam" id="PF04326">
    <property type="entry name" value="SLFN_AlbA_2"/>
    <property type="match status" value="1"/>
</dbReference>
<dbReference type="PANTHER" id="PTHR30595:SF6">
    <property type="entry name" value="SCHLAFEN ALBA-2 DOMAIN-CONTAINING PROTEIN"/>
    <property type="match status" value="1"/>
</dbReference>
<dbReference type="PANTHER" id="PTHR30595">
    <property type="entry name" value="GLPR-RELATED TRANSCRIPTIONAL REPRESSOR"/>
    <property type="match status" value="1"/>
</dbReference>
<dbReference type="AlphaFoldDB" id="A0A2G1WGF0"/>
<dbReference type="InterPro" id="IPR038461">
    <property type="entry name" value="Schlafen_AlbA_2_dom_sf"/>
</dbReference>
<dbReference type="InterPro" id="IPR007421">
    <property type="entry name" value="Schlafen_AlbA_2_dom"/>
</dbReference>
<evidence type="ECO:0000313" key="3">
    <source>
        <dbReference type="Proteomes" id="UP000222824"/>
    </source>
</evidence>
<reference evidence="2 3" key="1">
    <citation type="journal article" date="2014" name="Front. Microbiol.">
        <title>Population and genomic analysis of the genus Halorubrum.</title>
        <authorList>
            <person name="Fullmer M.S."/>
            <person name="Soucy S.M."/>
            <person name="Swithers K.S."/>
            <person name="Makkay A.M."/>
            <person name="Wheeler R."/>
            <person name="Ventosa A."/>
            <person name="Gogarten J.P."/>
            <person name="Papke R.T."/>
        </authorList>
    </citation>
    <scope>NUCLEOTIDE SEQUENCE [LARGE SCALE GENOMIC DNA]</scope>
    <source>
        <strain evidence="2 3">C49</strain>
    </source>
</reference>
<dbReference type="OrthoDB" id="384790at2157"/>
<evidence type="ECO:0000313" key="2">
    <source>
        <dbReference type="EMBL" id="PHQ38025.1"/>
    </source>
</evidence>
<dbReference type="RefSeq" id="WP_099256169.1">
    <property type="nucleotide sequence ID" value="NZ_NHOA01000129.1"/>
</dbReference>
<dbReference type="Proteomes" id="UP000222824">
    <property type="component" value="Unassembled WGS sequence"/>
</dbReference>
<gene>
    <name evidence="2" type="ORF">DJ69_13900</name>
</gene>
<dbReference type="EMBL" id="NHOA01000129">
    <property type="protein sequence ID" value="PHQ38025.1"/>
    <property type="molecule type" value="Genomic_DNA"/>
</dbReference>
<feature type="domain" description="Schlafen AlbA-2" evidence="1">
    <location>
        <begin position="18"/>
        <end position="150"/>
    </location>
</feature>
<sequence>MPIYVQNRDLFSLLNSEENDVLDFKSSELLTNPNANNRYKLAKHIVGFANNKGGRLVIGVNDEGEPEGRYITEEGALGTISEINDTKIDPSVDFSYSIYSEDADDLSEGSVFVLEIKQNSNPLPLAVVERSGRKIRKREYRIRAGESTRLVTNEELVSLFERDRGSSLNYSTNIRYLLKEEGIPADLKYKPNYHYDFERHFDQLSSEENSLLEETLDYDGSGDIPDEMYTLQSALVISSLLLGFQFKLLHESALSSEVSGEVEELSFGLKDLRPEDVILESESNPLLEKTDMEKPGFLPTDSTSTAGFRIPEGSKVCINENFTGFSISSDQFTLNISIEHLSWGVGLPERHPESVREHAAFGRQDPDRKNSTLNAHLEISSEFPYPNQDFRQYKLYKAYCEEIVNIFQNQYNWESYIEELPHEKIFQLEEKVDEILDLID</sequence>
<proteinExistence type="predicted"/>